<reference evidence="1 2" key="1">
    <citation type="journal article" date="2019" name="Int. J. Syst. Evol. Microbiol.">
        <title>The Global Catalogue of Microorganisms (GCM) 10K type strain sequencing project: providing services to taxonomists for standard genome sequencing and annotation.</title>
        <authorList>
            <consortium name="The Broad Institute Genomics Platform"/>
            <consortium name="The Broad Institute Genome Sequencing Center for Infectious Disease"/>
            <person name="Wu L."/>
            <person name="Ma J."/>
        </authorList>
    </citation>
    <scope>NUCLEOTIDE SEQUENCE [LARGE SCALE GENOMIC DNA]</scope>
    <source>
        <strain evidence="1 2">JCM 7356</strain>
    </source>
</reference>
<protein>
    <submittedName>
        <fullName evidence="1">Uncharacterized protein</fullName>
    </submittedName>
</protein>
<comment type="caution">
    <text evidence="1">The sequence shown here is derived from an EMBL/GenBank/DDBJ whole genome shotgun (WGS) entry which is preliminary data.</text>
</comment>
<proteinExistence type="predicted"/>
<keyword evidence="2" id="KW-1185">Reference proteome</keyword>
<sequence length="105" mass="10348">MLIFVVGVGRVAYVRPADRRPSKAMSKALRAAIQRLLQRALAAASGGVEGEGGQVEPFEGGLAVGEVAAGAGGPAVAGVQALDGVGGAYDLADLVVEGEEGTICG</sequence>
<organism evidence="1 2">
    <name type="scientific">Kitasatospora cystarginea</name>
    <dbReference type="NCBI Taxonomy" id="58350"/>
    <lineage>
        <taxon>Bacteria</taxon>
        <taxon>Bacillati</taxon>
        <taxon>Actinomycetota</taxon>
        <taxon>Actinomycetes</taxon>
        <taxon>Kitasatosporales</taxon>
        <taxon>Streptomycetaceae</taxon>
        <taxon>Kitasatospora</taxon>
    </lineage>
</organism>
<evidence type="ECO:0000313" key="2">
    <source>
        <dbReference type="Proteomes" id="UP001500305"/>
    </source>
</evidence>
<dbReference type="Proteomes" id="UP001500305">
    <property type="component" value="Unassembled WGS sequence"/>
</dbReference>
<dbReference type="EMBL" id="BAAATR010000028">
    <property type="protein sequence ID" value="GAA2263059.1"/>
    <property type="molecule type" value="Genomic_DNA"/>
</dbReference>
<accession>A0ABN3EN96</accession>
<gene>
    <name evidence="1" type="ORF">GCM10010430_54440</name>
</gene>
<name>A0ABN3EN96_9ACTN</name>
<evidence type="ECO:0000313" key="1">
    <source>
        <dbReference type="EMBL" id="GAA2263059.1"/>
    </source>
</evidence>